<evidence type="ECO:0000256" key="2">
    <source>
        <dbReference type="PROSITE-ProRule" id="PRU01161"/>
    </source>
</evidence>
<accession>A0A7S3PS66</accession>
<keyword evidence="1 2" id="KW-0443">Lipid metabolism</keyword>
<dbReference type="AlphaFoldDB" id="A0A7S3PS66"/>
<dbReference type="InterPro" id="IPR002641">
    <property type="entry name" value="PNPLA_dom"/>
</dbReference>
<feature type="short sequence motif" description="DGA/G" evidence="2">
    <location>
        <begin position="174"/>
        <end position="176"/>
    </location>
</feature>
<dbReference type="PANTHER" id="PTHR12406">
    <property type="entry name" value="CALCIUM-INDEPENDENT PHOSPHOLIPASE A2 IPLA2 -RELATED"/>
    <property type="match status" value="1"/>
</dbReference>
<feature type="short sequence motif" description="GXSXG" evidence="2">
    <location>
        <begin position="38"/>
        <end position="42"/>
    </location>
</feature>
<proteinExistence type="predicted"/>
<organism evidence="4">
    <name type="scientific">Aplanochytrium stocchinoi</name>
    <dbReference type="NCBI Taxonomy" id="215587"/>
    <lineage>
        <taxon>Eukaryota</taxon>
        <taxon>Sar</taxon>
        <taxon>Stramenopiles</taxon>
        <taxon>Bigyra</taxon>
        <taxon>Labyrinthulomycetes</taxon>
        <taxon>Thraustochytrida</taxon>
        <taxon>Thraustochytriidae</taxon>
        <taxon>Aplanochytrium</taxon>
    </lineage>
</organism>
<feature type="active site" description="Nucleophile" evidence="2">
    <location>
        <position position="40"/>
    </location>
</feature>
<dbReference type="GO" id="GO:0005737">
    <property type="term" value="C:cytoplasm"/>
    <property type="evidence" value="ECO:0007669"/>
    <property type="project" value="TreeGrafter"/>
</dbReference>
<name>A0A7S3PS66_9STRA</name>
<keyword evidence="2" id="KW-0442">Lipid degradation</keyword>
<dbReference type="Gene3D" id="3.40.1090.10">
    <property type="entry name" value="Cytosolic phospholipase A2 catalytic domain"/>
    <property type="match status" value="1"/>
</dbReference>
<evidence type="ECO:0000313" key="4">
    <source>
        <dbReference type="EMBL" id="CAE0448617.1"/>
    </source>
</evidence>
<dbReference type="GO" id="GO:0005811">
    <property type="term" value="C:lipid droplet"/>
    <property type="evidence" value="ECO:0007669"/>
    <property type="project" value="TreeGrafter"/>
</dbReference>
<dbReference type="InterPro" id="IPR016035">
    <property type="entry name" value="Acyl_Trfase/lysoPLipase"/>
</dbReference>
<protein>
    <recommendedName>
        <fullName evidence="3">PNPLA domain-containing protein</fullName>
    </recommendedName>
</protein>
<dbReference type="Pfam" id="PF01734">
    <property type="entry name" value="Patatin"/>
    <property type="match status" value="1"/>
</dbReference>
<sequence>MEYSFSASGWLFIYQLGVARTLQKYGLHEETHCVRCTGSSGGSLVSACLAVNADIDLIKDFFLDCVADCKTNPSVNMFKMREYVKGAFNIASESYEKQHKHRNFHEHENVKKGRLGVSVTLLPSMKNAILTEFSNQQELESAILGSCTMSPLAGLPFRMNKPDDPNVHGKWVFDGGMANIQPHTRMEDSEEKVVTISPFYFWDSDIKPSRYVPIWWGVYPPSVEEMRDLFQLGVDDGLNWVRKNSHLFKDSSSIKELVGSFTTENECELDTYSDSFEDIVDSESDPESESESRLQDVPNSIRESNIYISGYTNPVMKRLSHRRRRNHNSNLQPEGFVNTALDKAVIFTQKNIVKTIAVTTIYAELAAMASFNAIKGVGVALEKRRRGKLSQSRSFFSIRRWVPRHLLGSATESLDDAADHVQTLMKPSEIWAKVDKKISRSNENILREGENDSEKCELSERSFVFRSLVNYLV</sequence>
<reference evidence="4" key="1">
    <citation type="submission" date="2021-01" db="EMBL/GenBank/DDBJ databases">
        <authorList>
            <person name="Corre E."/>
            <person name="Pelletier E."/>
            <person name="Niang G."/>
            <person name="Scheremetjew M."/>
            <person name="Finn R."/>
            <person name="Kale V."/>
            <person name="Holt S."/>
            <person name="Cochrane G."/>
            <person name="Meng A."/>
            <person name="Brown T."/>
            <person name="Cohen L."/>
        </authorList>
    </citation>
    <scope>NUCLEOTIDE SEQUENCE</scope>
    <source>
        <strain evidence="4">GSBS06</strain>
    </source>
</reference>
<feature type="domain" description="PNPLA" evidence="3">
    <location>
        <begin position="3"/>
        <end position="187"/>
    </location>
</feature>
<dbReference type="PROSITE" id="PS51635">
    <property type="entry name" value="PNPLA"/>
    <property type="match status" value="1"/>
</dbReference>
<dbReference type="SUPFAM" id="SSF52151">
    <property type="entry name" value="FabD/lysophospholipase-like"/>
    <property type="match status" value="1"/>
</dbReference>
<evidence type="ECO:0000259" key="3">
    <source>
        <dbReference type="PROSITE" id="PS51635"/>
    </source>
</evidence>
<dbReference type="PANTHER" id="PTHR12406:SF42">
    <property type="entry name" value="PNPLA DOMAIN-CONTAINING PROTEIN"/>
    <property type="match status" value="1"/>
</dbReference>
<evidence type="ECO:0000256" key="1">
    <source>
        <dbReference type="ARBA" id="ARBA00023098"/>
    </source>
</evidence>
<gene>
    <name evidence="4" type="ORF">ASTO00021_LOCUS18583</name>
</gene>
<dbReference type="GO" id="GO:0019433">
    <property type="term" value="P:triglyceride catabolic process"/>
    <property type="evidence" value="ECO:0007669"/>
    <property type="project" value="TreeGrafter"/>
</dbReference>
<dbReference type="GO" id="GO:0004806">
    <property type="term" value="F:triacylglycerol lipase activity"/>
    <property type="evidence" value="ECO:0007669"/>
    <property type="project" value="TreeGrafter"/>
</dbReference>
<dbReference type="InterPro" id="IPR033562">
    <property type="entry name" value="PLPL"/>
</dbReference>
<feature type="active site" description="Proton acceptor" evidence="2">
    <location>
        <position position="174"/>
    </location>
</feature>
<keyword evidence="2" id="KW-0378">Hydrolase</keyword>
<comment type="caution">
    <text evidence="2">Lacks conserved residue(s) required for the propagation of feature annotation.</text>
</comment>
<dbReference type="GO" id="GO:0016020">
    <property type="term" value="C:membrane"/>
    <property type="evidence" value="ECO:0007669"/>
    <property type="project" value="TreeGrafter"/>
</dbReference>
<dbReference type="GO" id="GO:0055088">
    <property type="term" value="P:lipid homeostasis"/>
    <property type="evidence" value="ECO:0007669"/>
    <property type="project" value="TreeGrafter"/>
</dbReference>
<dbReference type="EMBL" id="HBIN01025381">
    <property type="protein sequence ID" value="CAE0448617.1"/>
    <property type="molecule type" value="Transcribed_RNA"/>
</dbReference>